<name>A0A379WNX6_SALET</name>
<protein>
    <submittedName>
        <fullName evidence="1">Uncharacterized protein</fullName>
    </submittedName>
</protein>
<dbReference type="AlphaFoldDB" id="A0A379WNX6"/>
<reference evidence="1 2" key="1">
    <citation type="submission" date="2018-06" db="EMBL/GenBank/DDBJ databases">
        <authorList>
            <consortium name="Pathogen Informatics"/>
            <person name="Doyle S."/>
        </authorList>
    </citation>
    <scope>NUCLEOTIDE SEQUENCE [LARGE SCALE GENOMIC DNA]</scope>
    <source>
        <strain evidence="1 2">NCTC8261</strain>
    </source>
</reference>
<proteinExistence type="predicted"/>
<evidence type="ECO:0000313" key="1">
    <source>
        <dbReference type="EMBL" id="SUH35732.1"/>
    </source>
</evidence>
<dbReference type="EMBL" id="UGXT01000002">
    <property type="protein sequence ID" value="SUH35732.1"/>
    <property type="molecule type" value="Genomic_DNA"/>
</dbReference>
<accession>A0A379WNX6</accession>
<dbReference type="Proteomes" id="UP000254712">
    <property type="component" value="Unassembled WGS sequence"/>
</dbReference>
<evidence type="ECO:0000313" key="2">
    <source>
        <dbReference type="Proteomes" id="UP000254712"/>
    </source>
</evidence>
<gene>
    <name evidence="1" type="ORF">NCTC8261_01970</name>
</gene>
<organism evidence="1 2">
    <name type="scientific">Salmonella enterica I</name>
    <dbReference type="NCBI Taxonomy" id="59201"/>
    <lineage>
        <taxon>Bacteria</taxon>
        <taxon>Pseudomonadati</taxon>
        <taxon>Pseudomonadota</taxon>
        <taxon>Gammaproteobacteria</taxon>
        <taxon>Enterobacterales</taxon>
        <taxon>Enterobacteriaceae</taxon>
        <taxon>Salmonella</taxon>
    </lineage>
</organism>
<sequence>MQIVILHQPGAENHCHQPRFFLGKVDTIFGFKPGERLTCGANQTRIKTVELFRKRIIDANRE</sequence>